<keyword evidence="4 8" id="KW-0479">Metal-binding</keyword>
<gene>
    <name evidence="11" type="primary">queD</name>
    <name evidence="11" type="ORF">C3F09_07030</name>
</gene>
<reference evidence="11 12" key="1">
    <citation type="journal article" date="2018" name="ISME J.">
        <title>A methanotrophic archaeon couples anaerobic oxidation of methane to Fe(III) reduction.</title>
        <authorList>
            <person name="Cai C."/>
            <person name="Leu A.O."/>
            <person name="Xie G.J."/>
            <person name="Guo J."/>
            <person name="Feng Y."/>
            <person name="Zhao J.X."/>
            <person name="Tyson G.W."/>
            <person name="Yuan Z."/>
            <person name="Hu S."/>
        </authorList>
    </citation>
    <scope>NUCLEOTIDE SEQUENCE [LARGE SCALE GENOMIC DNA]</scope>
    <source>
        <strain evidence="11">FeB_12</strain>
    </source>
</reference>
<dbReference type="SUPFAM" id="SSF55620">
    <property type="entry name" value="Tetrahydrobiopterin biosynthesis enzymes-like"/>
    <property type="match status" value="1"/>
</dbReference>
<name>A0A855X5M3_9BACT</name>
<feature type="binding site" evidence="10">
    <location>
        <position position="15"/>
    </location>
    <ligand>
        <name>Zn(2+)</name>
        <dbReference type="ChEBI" id="CHEBI:29105"/>
    </ligand>
</feature>
<evidence type="ECO:0000256" key="1">
    <source>
        <dbReference type="ARBA" id="ARBA00005061"/>
    </source>
</evidence>
<evidence type="ECO:0000256" key="6">
    <source>
        <dbReference type="ARBA" id="ARBA00023239"/>
    </source>
</evidence>
<feature type="binding site" evidence="10">
    <location>
        <position position="32"/>
    </location>
    <ligand>
        <name>Zn(2+)</name>
        <dbReference type="ChEBI" id="CHEBI:29105"/>
    </ligand>
</feature>
<evidence type="ECO:0000256" key="4">
    <source>
        <dbReference type="ARBA" id="ARBA00022723"/>
    </source>
</evidence>
<dbReference type="UniPathway" id="UPA00391"/>
<comment type="pathway">
    <text evidence="1 8">Purine metabolism; 7-cyano-7-deazaguanine biosynthesis.</text>
</comment>
<dbReference type="InterPro" id="IPR007115">
    <property type="entry name" value="6-PTP_synth/QueD"/>
</dbReference>
<feature type="active site" description="Charge relay system" evidence="9">
    <location>
        <position position="109"/>
    </location>
</feature>
<dbReference type="Pfam" id="PF01242">
    <property type="entry name" value="PTPS"/>
    <property type="match status" value="1"/>
</dbReference>
<dbReference type="Proteomes" id="UP000250918">
    <property type="component" value="Unassembled WGS sequence"/>
</dbReference>
<keyword evidence="5 8" id="KW-0862">Zinc</keyword>
<dbReference type="GO" id="GO:0008616">
    <property type="term" value="P:tRNA queuosine(34) biosynthetic process"/>
    <property type="evidence" value="ECO:0007669"/>
    <property type="project" value="UniProtKB-KW"/>
</dbReference>
<evidence type="ECO:0000313" key="11">
    <source>
        <dbReference type="EMBL" id="PWB72150.1"/>
    </source>
</evidence>
<feature type="active site" description="Charge relay system" evidence="9">
    <location>
        <position position="70"/>
    </location>
</feature>
<dbReference type="PANTHER" id="PTHR12589:SF7">
    <property type="entry name" value="6-PYRUVOYL TETRAHYDROBIOPTERIN SYNTHASE"/>
    <property type="match status" value="1"/>
</dbReference>
<feature type="binding site" evidence="10">
    <location>
        <position position="30"/>
    </location>
    <ligand>
        <name>Zn(2+)</name>
        <dbReference type="ChEBI" id="CHEBI:29105"/>
    </ligand>
</feature>
<protein>
    <recommendedName>
        <fullName evidence="3 8">6-carboxy-5,6,7,8-tetrahydropterin synthase</fullName>
        <ecNumber evidence="8">4.-.-.-</ecNumber>
    </recommendedName>
</protein>
<evidence type="ECO:0000313" key="12">
    <source>
        <dbReference type="Proteomes" id="UP000250918"/>
    </source>
</evidence>
<dbReference type="GO" id="GO:0046872">
    <property type="term" value="F:metal ion binding"/>
    <property type="evidence" value="ECO:0007669"/>
    <property type="project" value="UniProtKB-KW"/>
</dbReference>
<dbReference type="NCBIfam" id="TIGR03367">
    <property type="entry name" value="queuosine_QueD"/>
    <property type="match status" value="1"/>
</dbReference>
<dbReference type="EC" id="4.-.-.-" evidence="8"/>
<accession>A0A855X5M3</accession>
<dbReference type="GO" id="GO:0070497">
    <property type="term" value="F:6-carboxytetrahydropterin synthase activity"/>
    <property type="evidence" value="ECO:0007669"/>
    <property type="project" value="UniProtKB-EC"/>
</dbReference>
<comment type="cofactor">
    <cofactor evidence="8 10">
        <name>Zn(2+)</name>
        <dbReference type="ChEBI" id="CHEBI:29105"/>
    </cofactor>
    <text evidence="8 10">Binds 1 zinc ion per subunit.</text>
</comment>
<keyword evidence="8" id="KW-0671">Queuosine biosynthesis</keyword>
<comment type="caution">
    <text evidence="11">The sequence shown here is derived from an EMBL/GenBank/DDBJ whole genome shotgun (WGS) entry which is preliminary data.</text>
</comment>
<dbReference type="InterPro" id="IPR038418">
    <property type="entry name" value="6-PTP_synth/QueD_sf"/>
</dbReference>
<evidence type="ECO:0000256" key="5">
    <source>
        <dbReference type="ARBA" id="ARBA00022833"/>
    </source>
</evidence>
<sequence length="120" mass="13882">MKVRLSKDFHFEASHRLDHLPKDHPCYQLHGHGYRVAVEVYGEVDPQTGFLIDYAELKRIVGPIIAQLDHRHLNDVEGLPVSTAEHIACWLWKQIKPHLPILSRITIYETATTRCEYTGE</sequence>
<proteinExistence type="inferred from homology"/>
<dbReference type="AlphaFoldDB" id="A0A855X5M3"/>
<evidence type="ECO:0000256" key="2">
    <source>
        <dbReference type="ARBA" id="ARBA00008900"/>
    </source>
</evidence>
<organism evidence="11 12">
    <name type="scientific">candidate division GN15 bacterium</name>
    <dbReference type="NCBI Taxonomy" id="2072418"/>
    <lineage>
        <taxon>Bacteria</taxon>
        <taxon>candidate division GN15</taxon>
    </lineage>
</organism>
<evidence type="ECO:0000256" key="3">
    <source>
        <dbReference type="ARBA" id="ARBA00018141"/>
    </source>
</evidence>
<evidence type="ECO:0000256" key="10">
    <source>
        <dbReference type="PIRSR" id="PIRSR006113-2"/>
    </source>
</evidence>
<comment type="similarity">
    <text evidence="2 8">Belongs to the PTPS family. QueD subfamily.</text>
</comment>
<evidence type="ECO:0000256" key="8">
    <source>
        <dbReference type="PIRNR" id="PIRNR006113"/>
    </source>
</evidence>
<keyword evidence="6 8" id="KW-0456">Lyase</keyword>
<dbReference type="Gene3D" id="3.30.479.10">
    <property type="entry name" value="6-pyruvoyl tetrahydropterin synthase/QueD"/>
    <property type="match status" value="1"/>
</dbReference>
<dbReference type="PIRSF" id="PIRSF006113">
    <property type="entry name" value="PTP_synth"/>
    <property type="match status" value="1"/>
</dbReference>
<dbReference type="PANTHER" id="PTHR12589">
    <property type="entry name" value="PYRUVOYL TETRAHYDROBIOPTERIN SYNTHASE"/>
    <property type="match status" value="1"/>
</dbReference>
<evidence type="ECO:0000256" key="7">
    <source>
        <dbReference type="ARBA" id="ARBA00048807"/>
    </source>
</evidence>
<comment type="catalytic activity">
    <reaction evidence="7 8">
        <text>7,8-dihydroneopterin 3'-triphosphate + H2O = 6-carboxy-5,6,7,8-tetrahydropterin + triphosphate + acetaldehyde + 2 H(+)</text>
        <dbReference type="Rhea" id="RHEA:27966"/>
        <dbReference type="ChEBI" id="CHEBI:15343"/>
        <dbReference type="ChEBI" id="CHEBI:15377"/>
        <dbReference type="ChEBI" id="CHEBI:15378"/>
        <dbReference type="ChEBI" id="CHEBI:18036"/>
        <dbReference type="ChEBI" id="CHEBI:58462"/>
        <dbReference type="ChEBI" id="CHEBI:61032"/>
        <dbReference type="EC" id="4.1.2.50"/>
    </reaction>
</comment>
<feature type="active site" description="Proton acceptor" evidence="9">
    <location>
        <position position="26"/>
    </location>
</feature>
<evidence type="ECO:0000256" key="9">
    <source>
        <dbReference type="PIRSR" id="PIRSR006113-1"/>
    </source>
</evidence>
<dbReference type="EMBL" id="PQAP01000095">
    <property type="protein sequence ID" value="PWB72150.1"/>
    <property type="molecule type" value="Genomic_DNA"/>
</dbReference>